<dbReference type="AlphaFoldDB" id="R7V0J9"/>
<dbReference type="STRING" id="283909.R7V0J9"/>
<feature type="region of interest" description="Disordered" evidence="1">
    <location>
        <begin position="128"/>
        <end position="161"/>
    </location>
</feature>
<evidence type="ECO:0000313" key="3">
    <source>
        <dbReference type="EnsemblMetazoa" id="CapteP188150"/>
    </source>
</evidence>
<dbReference type="Proteomes" id="UP000014760">
    <property type="component" value="Unassembled WGS sequence"/>
</dbReference>
<keyword evidence="4" id="KW-1185">Reference proteome</keyword>
<sequence length="285" mass="32904">MEEVVQLENVINAWPGSINEALKSEIETFEARNLYLKETHRSIMAIIIGYFFFKGYEIMRNRYFKHARQPHAFHFQKSVCMSRQFPNPALQRELSKSLLDREVKPGTIARQIGCDASEVRRLRQRVSETGPTTDRLRTGRPKVSTVRNSNGNGAWNKKNPQPTQLCKNSLTPASGMEIERWTLQRWRSVLFTGKGRICLVMSDRRRLVWRTWGEQFWDCCIQEQDGWGGASIMSLRQQKKHVDTLSVSSTTYKVAASYALIDVQASIDSPDEYKTQSHRVTQLCL</sequence>
<dbReference type="EMBL" id="AMQN01005529">
    <property type="status" value="NOT_ANNOTATED_CDS"/>
    <property type="molecule type" value="Genomic_DNA"/>
</dbReference>
<dbReference type="OrthoDB" id="8630911at2759"/>
<reference evidence="4" key="1">
    <citation type="submission" date="2012-12" db="EMBL/GenBank/DDBJ databases">
        <authorList>
            <person name="Hellsten U."/>
            <person name="Grimwood J."/>
            <person name="Chapman J.A."/>
            <person name="Shapiro H."/>
            <person name="Aerts A."/>
            <person name="Otillar R.P."/>
            <person name="Terry A.Y."/>
            <person name="Boore J.L."/>
            <person name="Simakov O."/>
            <person name="Marletaz F."/>
            <person name="Cho S.-J."/>
            <person name="Edsinger-Gonzales E."/>
            <person name="Havlak P."/>
            <person name="Kuo D.-H."/>
            <person name="Larsson T."/>
            <person name="Lv J."/>
            <person name="Arendt D."/>
            <person name="Savage R."/>
            <person name="Osoegawa K."/>
            <person name="de Jong P."/>
            <person name="Lindberg D.R."/>
            <person name="Seaver E.C."/>
            <person name="Weisblat D.A."/>
            <person name="Putnam N.H."/>
            <person name="Grigoriev I.V."/>
            <person name="Rokhsar D.S."/>
        </authorList>
    </citation>
    <scope>NUCLEOTIDE SEQUENCE</scope>
    <source>
        <strain evidence="4">I ESC-2004</strain>
    </source>
</reference>
<dbReference type="EMBL" id="KB296213">
    <property type="protein sequence ID" value="ELU12064.1"/>
    <property type="molecule type" value="Genomic_DNA"/>
</dbReference>
<evidence type="ECO:0000313" key="2">
    <source>
        <dbReference type="EMBL" id="ELU12064.1"/>
    </source>
</evidence>
<organism evidence="2">
    <name type="scientific">Capitella teleta</name>
    <name type="common">Polychaete worm</name>
    <dbReference type="NCBI Taxonomy" id="283909"/>
    <lineage>
        <taxon>Eukaryota</taxon>
        <taxon>Metazoa</taxon>
        <taxon>Spiralia</taxon>
        <taxon>Lophotrochozoa</taxon>
        <taxon>Annelida</taxon>
        <taxon>Polychaeta</taxon>
        <taxon>Sedentaria</taxon>
        <taxon>Scolecida</taxon>
        <taxon>Capitellidae</taxon>
        <taxon>Capitella</taxon>
    </lineage>
</organism>
<name>R7V0J9_CAPTE</name>
<evidence type="ECO:0000256" key="1">
    <source>
        <dbReference type="SAM" id="MobiDB-lite"/>
    </source>
</evidence>
<feature type="compositionally biased region" description="Polar residues" evidence="1">
    <location>
        <begin position="145"/>
        <end position="161"/>
    </location>
</feature>
<protein>
    <submittedName>
        <fullName evidence="2 3">Uncharacterized protein</fullName>
    </submittedName>
</protein>
<reference evidence="3" key="3">
    <citation type="submission" date="2015-06" db="UniProtKB">
        <authorList>
            <consortium name="EnsemblMetazoa"/>
        </authorList>
    </citation>
    <scope>IDENTIFICATION</scope>
</reference>
<accession>R7V0J9</accession>
<dbReference type="EnsemblMetazoa" id="CapteT188150">
    <property type="protein sequence ID" value="CapteP188150"/>
    <property type="gene ID" value="CapteG188150"/>
</dbReference>
<proteinExistence type="predicted"/>
<dbReference type="HOGENOM" id="CLU_977421_0_0_1"/>
<evidence type="ECO:0000313" key="4">
    <source>
        <dbReference type="Proteomes" id="UP000014760"/>
    </source>
</evidence>
<reference evidence="2 4" key="2">
    <citation type="journal article" date="2013" name="Nature">
        <title>Insights into bilaterian evolution from three spiralian genomes.</title>
        <authorList>
            <person name="Simakov O."/>
            <person name="Marletaz F."/>
            <person name="Cho S.J."/>
            <person name="Edsinger-Gonzales E."/>
            <person name="Havlak P."/>
            <person name="Hellsten U."/>
            <person name="Kuo D.H."/>
            <person name="Larsson T."/>
            <person name="Lv J."/>
            <person name="Arendt D."/>
            <person name="Savage R."/>
            <person name="Osoegawa K."/>
            <person name="de Jong P."/>
            <person name="Grimwood J."/>
            <person name="Chapman J.A."/>
            <person name="Shapiro H."/>
            <person name="Aerts A."/>
            <person name="Otillar R.P."/>
            <person name="Terry A.Y."/>
            <person name="Boore J.L."/>
            <person name="Grigoriev I.V."/>
            <person name="Lindberg D.R."/>
            <person name="Seaver E.C."/>
            <person name="Weisblat D.A."/>
            <person name="Putnam N.H."/>
            <person name="Rokhsar D.S."/>
        </authorList>
    </citation>
    <scope>NUCLEOTIDE SEQUENCE</scope>
    <source>
        <strain evidence="2 4">I ESC-2004</strain>
    </source>
</reference>
<gene>
    <name evidence="2" type="ORF">CAPTEDRAFT_188150</name>
</gene>